<evidence type="ECO:0000313" key="2">
    <source>
        <dbReference type="Proteomes" id="UP000735302"/>
    </source>
</evidence>
<dbReference type="AlphaFoldDB" id="A0AAV4CPN7"/>
<accession>A0AAV4CPN7</accession>
<protein>
    <recommendedName>
        <fullName evidence="3">Ig-like domain-containing protein</fullName>
    </recommendedName>
</protein>
<evidence type="ECO:0008006" key="3">
    <source>
        <dbReference type="Google" id="ProtNLM"/>
    </source>
</evidence>
<keyword evidence="2" id="KW-1185">Reference proteome</keyword>
<dbReference type="EMBL" id="BLXT01006838">
    <property type="protein sequence ID" value="GFO33851.1"/>
    <property type="molecule type" value="Genomic_DNA"/>
</dbReference>
<gene>
    <name evidence="1" type="ORF">PoB_006035600</name>
</gene>
<organism evidence="1 2">
    <name type="scientific">Plakobranchus ocellatus</name>
    <dbReference type="NCBI Taxonomy" id="259542"/>
    <lineage>
        <taxon>Eukaryota</taxon>
        <taxon>Metazoa</taxon>
        <taxon>Spiralia</taxon>
        <taxon>Lophotrochozoa</taxon>
        <taxon>Mollusca</taxon>
        <taxon>Gastropoda</taxon>
        <taxon>Heterobranchia</taxon>
        <taxon>Euthyneura</taxon>
        <taxon>Panpulmonata</taxon>
        <taxon>Sacoglossa</taxon>
        <taxon>Placobranchoidea</taxon>
        <taxon>Plakobranchidae</taxon>
        <taxon>Plakobranchus</taxon>
    </lineage>
</organism>
<reference evidence="1 2" key="1">
    <citation type="journal article" date="2021" name="Elife">
        <title>Chloroplast acquisition without the gene transfer in kleptoplastic sea slugs, Plakobranchus ocellatus.</title>
        <authorList>
            <person name="Maeda T."/>
            <person name="Takahashi S."/>
            <person name="Yoshida T."/>
            <person name="Shimamura S."/>
            <person name="Takaki Y."/>
            <person name="Nagai Y."/>
            <person name="Toyoda A."/>
            <person name="Suzuki Y."/>
            <person name="Arimoto A."/>
            <person name="Ishii H."/>
            <person name="Satoh N."/>
            <person name="Nishiyama T."/>
            <person name="Hasebe M."/>
            <person name="Maruyama T."/>
            <person name="Minagawa J."/>
            <person name="Obokata J."/>
            <person name="Shigenobu S."/>
        </authorList>
    </citation>
    <scope>NUCLEOTIDE SEQUENCE [LARGE SCALE GENOMIC DNA]</scope>
</reference>
<evidence type="ECO:0000313" key="1">
    <source>
        <dbReference type="EMBL" id="GFO33851.1"/>
    </source>
</evidence>
<dbReference type="Proteomes" id="UP000735302">
    <property type="component" value="Unassembled WGS sequence"/>
</dbReference>
<comment type="caution">
    <text evidence="1">The sequence shown here is derived from an EMBL/GenBank/DDBJ whole genome shotgun (WGS) entry which is preliminary data.</text>
</comment>
<proteinExistence type="predicted"/>
<name>A0AAV4CPN7_9GAST</name>
<sequence length="252" mass="27556">MKSYMFSVQARSARQNSSTVQCTAVSDAGRSQIQSIRVMYFVGPVILLSESSAVMQNGNLTVTCTATGHPLPSLTVDVVSSGHSYRYYNIPAEQTTVSSNGAKITGTLTVMRNPNTTVERVSCTSSIIVTRNGEVDYELASELQRRLEPVKRPWSTHSVGVRFPTLCFGSSVVPPIMTPGYTCVSIFGPLGCWQGKLCRTVGEKSMGYEHGRWRVQQCGVGRVAISTIVPWKHGTRNGVRWLAGSRRRHPPA</sequence>